<evidence type="ECO:0000313" key="11">
    <source>
        <dbReference type="Proteomes" id="UP000759131"/>
    </source>
</evidence>
<keyword evidence="8" id="KW-1015">Disulfide bond</keyword>
<dbReference type="GO" id="GO:0035725">
    <property type="term" value="P:sodium ion transmembrane transport"/>
    <property type="evidence" value="ECO:0007669"/>
    <property type="project" value="TreeGrafter"/>
</dbReference>
<evidence type="ECO:0000256" key="7">
    <source>
        <dbReference type="ARBA" id="ARBA00023136"/>
    </source>
</evidence>
<feature type="transmembrane region" description="Helical" evidence="9">
    <location>
        <begin position="7"/>
        <end position="33"/>
    </location>
</feature>
<dbReference type="GO" id="GO:0006865">
    <property type="term" value="P:amino acid transport"/>
    <property type="evidence" value="ECO:0007669"/>
    <property type="project" value="TreeGrafter"/>
</dbReference>
<keyword evidence="11" id="KW-1185">Reference proteome</keyword>
<protein>
    <submittedName>
        <fullName evidence="10">Uncharacterized protein</fullName>
    </submittedName>
</protein>
<evidence type="ECO:0000256" key="5">
    <source>
        <dbReference type="ARBA" id="ARBA00022847"/>
    </source>
</evidence>
<reference evidence="10" key="1">
    <citation type="submission" date="2020-11" db="EMBL/GenBank/DDBJ databases">
        <authorList>
            <person name="Tran Van P."/>
        </authorList>
    </citation>
    <scope>NUCLEOTIDE SEQUENCE</scope>
</reference>
<evidence type="ECO:0000256" key="1">
    <source>
        <dbReference type="ARBA" id="ARBA00004141"/>
    </source>
</evidence>
<feature type="transmembrane region" description="Helical" evidence="9">
    <location>
        <begin position="121"/>
        <end position="140"/>
    </location>
</feature>
<dbReference type="OrthoDB" id="6581954at2759"/>
<keyword evidence="7 9" id="KW-0472">Membrane</keyword>
<dbReference type="GO" id="GO:0005886">
    <property type="term" value="C:plasma membrane"/>
    <property type="evidence" value="ECO:0007669"/>
    <property type="project" value="TreeGrafter"/>
</dbReference>
<feature type="non-terminal residue" evidence="10">
    <location>
        <position position="1"/>
    </location>
</feature>
<evidence type="ECO:0000256" key="8">
    <source>
        <dbReference type="PIRSR" id="PIRSR600175-2"/>
    </source>
</evidence>
<dbReference type="Proteomes" id="UP000759131">
    <property type="component" value="Unassembled WGS sequence"/>
</dbReference>
<dbReference type="PANTHER" id="PTHR11616">
    <property type="entry name" value="SODIUM/CHLORIDE DEPENDENT TRANSPORTER"/>
    <property type="match status" value="1"/>
</dbReference>
<evidence type="ECO:0000256" key="3">
    <source>
        <dbReference type="ARBA" id="ARBA00022448"/>
    </source>
</evidence>
<dbReference type="GO" id="GO:0015293">
    <property type="term" value="F:symporter activity"/>
    <property type="evidence" value="ECO:0007669"/>
    <property type="project" value="UniProtKB-KW"/>
</dbReference>
<proteinExistence type="inferred from homology"/>
<dbReference type="InterPro" id="IPR037272">
    <property type="entry name" value="SNS_sf"/>
</dbReference>
<dbReference type="EMBL" id="CAJPIZ010042287">
    <property type="protein sequence ID" value="CAG2121836.1"/>
    <property type="molecule type" value="Genomic_DNA"/>
</dbReference>
<accession>A0A7R9LUD6</accession>
<dbReference type="PROSITE" id="PS00754">
    <property type="entry name" value="NA_NEUROTRAN_SYMP_2"/>
    <property type="match status" value="1"/>
</dbReference>
<dbReference type="SUPFAM" id="SSF161070">
    <property type="entry name" value="SNF-like"/>
    <property type="match status" value="1"/>
</dbReference>
<evidence type="ECO:0000256" key="9">
    <source>
        <dbReference type="SAM" id="Phobius"/>
    </source>
</evidence>
<gene>
    <name evidence="10" type="ORF">OSB1V03_LOCUS21782</name>
</gene>
<comment type="subcellular location">
    <subcellularLocation>
        <location evidence="1">Membrane</location>
        <topology evidence="1">Multi-pass membrane protein</topology>
    </subcellularLocation>
</comment>
<keyword evidence="5" id="KW-0769">Symport</keyword>
<evidence type="ECO:0000313" key="10">
    <source>
        <dbReference type="EMBL" id="CAD7648139.1"/>
    </source>
</evidence>
<evidence type="ECO:0000256" key="6">
    <source>
        <dbReference type="ARBA" id="ARBA00022989"/>
    </source>
</evidence>
<keyword evidence="6 9" id="KW-1133">Transmembrane helix</keyword>
<sequence length="149" mass="16904">MFKGIGIGTIVVSFILNCYYVVIISWALLYLYYSFSWVLPWSTCDNEWNTAQCWSPNSNTTANEHSVNSVIEFWERKIIQISEGIDHPNGLQWELALTLLIAWILCFFCIWRGIKSTGKAAYVTAIFPYFVMTALFIRGVTLPGAGDGI</sequence>
<evidence type="ECO:0000256" key="4">
    <source>
        <dbReference type="ARBA" id="ARBA00022692"/>
    </source>
</evidence>
<organism evidence="10">
    <name type="scientific">Medioppia subpectinata</name>
    <dbReference type="NCBI Taxonomy" id="1979941"/>
    <lineage>
        <taxon>Eukaryota</taxon>
        <taxon>Metazoa</taxon>
        <taxon>Ecdysozoa</taxon>
        <taxon>Arthropoda</taxon>
        <taxon>Chelicerata</taxon>
        <taxon>Arachnida</taxon>
        <taxon>Acari</taxon>
        <taxon>Acariformes</taxon>
        <taxon>Sarcoptiformes</taxon>
        <taxon>Oribatida</taxon>
        <taxon>Brachypylina</taxon>
        <taxon>Oppioidea</taxon>
        <taxon>Oppiidae</taxon>
        <taxon>Medioppia</taxon>
    </lineage>
</organism>
<keyword evidence="3" id="KW-0813">Transport</keyword>
<dbReference type="EMBL" id="OC896862">
    <property type="protein sequence ID" value="CAD7648139.1"/>
    <property type="molecule type" value="Genomic_DNA"/>
</dbReference>
<dbReference type="Pfam" id="PF00209">
    <property type="entry name" value="SNF"/>
    <property type="match status" value="1"/>
</dbReference>
<feature type="disulfide bond" evidence="8">
    <location>
        <begin position="44"/>
        <end position="53"/>
    </location>
</feature>
<feature type="transmembrane region" description="Helical" evidence="9">
    <location>
        <begin position="95"/>
        <end position="114"/>
    </location>
</feature>
<dbReference type="PANTHER" id="PTHR11616:SF240">
    <property type="entry name" value="BLOATED TUBULES, ISOFORM B-RELATED"/>
    <property type="match status" value="1"/>
</dbReference>
<keyword evidence="4 9" id="KW-0812">Transmembrane</keyword>
<dbReference type="AlphaFoldDB" id="A0A7R9LUD6"/>
<dbReference type="PROSITE" id="PS50267">
    <property type="entry name" value="NA_NEUROTRAN_SYMP_3"/>
    <property type="match status" value="1"/>
</dbReference>
<dbReference type="InterPro" id="IPR000175">
    <property type="entry name" value="Na/ntran_symport"/>
</dbReference>
<evidence type="ECO:0000256" key="2">
    <source>
        <dbReference type="ARBA" id="ARBA00006459"/>
    </source>
</evidence>
<name>A0A7R9LUD6_9ACAR</name>
<comment type="similarity">
    <text evidence="2">Belongs to the sodium:neurotransmitter symporter (SNF) (TC 2.A.22) family.</text>
</comment>
<dbReference type="PRINTS" id="PR00176">
    <property type="entry name" value="NANEUSMPORT"/>
</dbReference>